<organism evidence="2 3">
    <name type="scientific">Brevundimonas alba</name>
    <dbReference type="NCBI Taxonomy" id="74314"/>
    <lineage>
        <taxon>Bacteria</taxon>
        <taxon>Pseudomonadati</taxon>
        <taxon>Pseudomonadota</taxon>
        <taxon>Alphaproteobacteria</taxon>
        <taxon>Caulobacterales</taxon>
        <taxon>Caulobacteraceae</taxon>
        <taxon>Brevundimonas</taxon>
    </lineage>
</organism>
<reference evidence="2 3" key="1">
    <citation type="submission" date="2020-03" db="EMBL/GenBank/DDBJ databases">
        <title>Genomic Encyclopedia of Type Strains, Phase IV (KMG-IV): sequencing the most valuable type-strain genomes for metagenomic binning, comparative biology and taxonomic classification.</title>
        <authorList>
            <person name="Goeker M."/>
        </authorList>
    </citation>
    <scope>NUCLEOTIDE SEQUENCE [LARGE SCALE GENOMIC DNA]</scope>
    <source>
        <strain evidence="2 3">DSM 4736</strain>
    </source>
</reference>
<feature type="region of interest" description="Disordered" evidence="1">
    <location>
        <begin position="1"/>
        <end position="61"/>
    </location>
</feature>
<keyword evidence="3" id="KW-1185">Reference proteome</keyword>
<accession>A0A7X5YLS7</accession>
<evidence type="ECO:0000256" key="1">
    <source>
        <dbReference type="SAM" id="MobiDB-lite"/>
    </source>
</evidence>
<feature type="compositionally biased region" description="Basic and acidic residues" evidence="1">
    <location>
        <begin position="30"/>
        <end position="40"/>
    </location>
</feature>
<dbReference type="EMBL" id="JAATJM010000001">
    <property type="protein sequence ID" value="NJC40900.1"/>
    <property type="molecule type" value="Genomic_DNA"/>
</dbReference>
<evidence type="ECO:0000313" key="2">
    <source>
        <dbReference type="EMBL" id="NJC40900.1"/>
    </source>
</evidence>
<proteinExistence type="predicted"/>
<sequence>MSDKPIQTEGRDDNGAIPLGRPDASTSDAAVKRNAEREQKSAGPDGPDATEVGDTFKKQPG</sequence>
<protein>
    <submittedName>
        <fullName evidence="2">Uncharacterized protein</fullName>
    </submittedName>
</protein>
<comment type="caution">
    <text evidence="2">The sequence shown here is derived from an EMBL/GenBank/DDBJ whole genome shotgun (WGS) entry which is preliminary data.</text>
</comment>
<dbReference type="RefSeq" id="WP_168045737.1">
    <property type="nucleotide sequence ID" value="NZ_JAATJM010000001.1"/>
</dbReference>
<evidence type="ECO:0000313" key="3">
    <source>
        <dbReference type="Proteomes" id="UP000587415"/>
    </source>
</evidence>
<dbReference type="Proteomes" id="UP000587415">
    <property type="component" value="Unassembled WGS sequence"/>
</dbReference>
<dbReference type="AlphaFoldDB" id="A0A7X5YLS7"/>
<gene>
    <name evidence="2" type="ORF">GGQ87_001158</name>
</gene>
<name>A0A7X5YLS7_9CAUL</name>